<name>A0A8T4KQC5_9ARCH</name>
<gene>
    <name evidence="1" type="ORF">J4415_01685</name>
</gene>
<reference evidence="1" key="2">
    <citation type="submission" date="2021-05" db="EMBL/GenBank/DDBJ databases">
        <title>Protein family content uncovers lineage relationships and bacterial pathway maintenance mechanisms in DPANN archaea.</title>
        <authorList>
            <person name="Castelle C.J."/>
            <person name="Meheust R."/>
            <person name="Jaffe A.L."/>
            <person name="Seitz K."/>
            <person name="Gong X."/>
            <person name="Baker B.J."/>
            <person name="Banfield J.F."/>
        </authorList>
    </citation>
    <scope>NUCLEOTIDE SEQUENCE</scope>
    <source>
        <strain evidence="1">RIFCSPHIGHO2_01_FULL_AR10_44_11</strain>
    </source>
</reference>
<comment type="caution">
    <text evidence="1">The sequence shown here is derived from an EMBL/GenBank/DDBJ whole genome shotgun (WGS) entry which is preliminary data.</text>
</comment>
<sequence>MKNALPFGKLVRLEFSVSGLKNKEDAAALQYRLLLNDAILRCHVDFGKEKCELLYNPLNTNSRKIIASVKRPLVAKAPDEAEIKYAEIVKSGFHN</sequence>
<dbReference type="Proteomes" id="UP000677687">
    <property type="component" value="Unassembled WGS sequence"/>
</dbReference>
<protein>
    <submittedName>
        <fullName evidence="1">Uncharacterized protein</fullName>
    </submittedName>
</protein>
<accession>A0A8T4KQC5</accession>
<evidence type="ECO:0000313" key="2">
    <source>
        <dbReference type="Proteomes" id="UP000677687"/>
    </source>
</evidence>
<dbReference type="AlphaFoldDB" id="A0A8T4KQC5"/>
<proteinExistence type="predicted"/>
<organism evidence="1 2">
    <name type="scientific">Candidatus Iainarchaeum sp</name>
    <dbReference type="NCBI Taxonomy" id="3101447"/>
    <lineage>
        <taxon>Archaea</taxon>
        <taxon>Candidatus Iainarchaeota</taxon>
        <taxon>Candidatus Iainarchaeia</taxon>
        <taxon>Candidatus Iainarchaeales</taxon>
        <taxon>Candidatus Iainarchaeaceae</taxon>
        <taxon>Candidatus Iainarchaeum</taxon>
    </lineage>
</organism>
<evidence type="ECO:0000313" key="1">
    <source>
        <dbReference type="EMBL" id="MBS3057318.1"/>
    </source>
</evidence>
<reference evidence="1" key="1">
    <citation type="submission" date="2021-03" db="EMBL/GenBank/DDBJ databases">
        <authorList>
            <person name="Jaffe A."/>
        </authorList>
    </citation>
    <scope>NUCLEOTIDE SEQUENCE</scope>
    <source>
        <strain evidence="1">RIFCSPHIGHO2_01_FULL_AR10_44_11</strain>
    </source>
</reference>
<dbReference type="EMBL" id="JAGVWD010000021">
    <property type="protein sequence ID" value="MBS3057318.1"/>
    <property type="molecule type" value="Genomic_DNA"/>
</dbReference>